<protein>
    <submittedName>
        <fullName evidence="1">Uncharacterized protein</fullName>
    </submittedName>
</protein>
<comment type="caution">
    <text evidence="1">The sequence shown here is derived from an EMBL/GenBank/DDBJ whole genome shotgun (WGS) entry which is preliminary data.</text>
</comment>
<reference evidence="2" key="1">
    <citation type="submission" date="2023-07" db="EMBL/GenBank/DDBJ databases">
        <title>Defluviimonas sediminis sp. nov., isolated from mangrove sediment.</title>
        <authorList>
            <person name="Liu L."/>
            <person name="Li J."/>
            <person name="Huang Y."/>
            <person name="Pan J."/>
            <person name="Li M."/>
        </authorList>
    </citation>
    <scope>NUCLEOTIDE SEQUENCE [LARGE SCALE GENOMIC DNA]</scope>
    <source>
        <strain evidence="2">FT324</strain>
    </source>
</reference>
<evidence type="ECO:0000313" key="2">
    <source>
        <dbReference type="Proteomes" id="UP001205601"/>
    </source>
</evidence>
<organism evidence="1 2">
    <name type="scientific">Albidovulum sediminis</name>
    <dbReference type="NCBI Taxonomy" id="3066345"/>
    <lineage>
        <taxon>Bacteria</taxon>
        <taxon>Pseudomonadati</taxon>
        <taxon>Pseudomonadota</taxon>
        <taxon>Alphaproteobacteria</taxon>
        <taxon>Rhodobacterales</taxon>
        <taxon>Paracoccaceae</taxon>
        <taxon>Albidovulum</taxon>
    </lineage>
</organism>
<keyword evidence="2" id="KW-1185">Reference proteome</keyword>
<dbReference type="Proteomes" id="UP001205601">
    <property type="component" value="Unassembled WGS sequence"/>
</dbReference>
<sequence length="91" mass="9906">MIAQTQTLLAATASEIEALIQRIQGGEWDGKGASVASELRKALALFLEERNRIAKLSKEQAGVVHDYALDFDAARIEIGRRLARLRDAGDG</sequence>
<evidence type="ECO:0000313" key="1">
    <source>
        <dbReference type="EMBL" id="MCT8329234.1"/>
    </source>
</evidence>
<name>A0ABT2NMP3_9RHOB</name>
<gene>
    <name evidence="1" type="ORF">N5I32_06890</name>
</gene>
<accession>A0ABT2NMP3</accession>
<proteinExistence type="predicted"/>
<dbReference type="EMBL" id="JAOCQF010000001">
    <property type="protein sequence ID" value="MCT8329234.1"/>
    <property type="molecule type" value="Genomic_DNA"/>
</dbReference>
<dbReference type="RefSeq" id="WP_261494651.1">
    <property type="nucleotide sequence ID" value="NZ_JAOCQF010000001.1"/>
</dbReference>